<evidence type="ECO:0000313" key="3">
    <source>
        <dbReference type="Proteomes" id="UP000285860"/>
    </source>
</evidence>
<organism evidence="2 3">
    <name type="scientific">Fusarium oxysporum</name>
    <name type="common">Fusarium vascular wilt</name>
    <dbReference type="NCBI Taxonomy" id="5507"/>
    <lineage>
        <taxon>Eukaryota</taxon>
        <taxon>Fungi</taxon>
        <taxon>Dikarya</taxon>
        <taxon>Ascomycota</taxon>
        <taxon>Pezizomycotina</taxon>
        <taxon>Sordariomycetes</taxon>
        <taxon>Hypocreomycetidae</taxon>
        <taxon>Hypocreales</taxon>
        <taxon>Nectriaceae</taxon>
        <taxon>Fusarium</taxon>
        <taxon>Fusarium oxysporum species complex</taxon>
    </lineage>
</organism>
<dbReference type="Proteomes" id="UP000285860">
    <property type="component" value="Unassembled WGS sequence"/>
</dbReference>
<evidence type="ECO:0000256" key="1">
    <source>
        <dbReference type="SAM" id="SignalP"/>
    </source>
</evidence>
<reference evidence="2 3" key="1">
    <citation type="journal article" date="2018" name="Sci. Rep.">
        <title>Characterisation of pathogen-specific regions and novel effector candidates in Fusarium oxysporum f. sp. cepae.</title>
        <authorList>
            <person name="Armitage A.D."/>
            <person name="Taylor A."/>
            <person name="Sobczyk M.K."/>
            <person name="Baxter L."/>
            <person name="Greenfield B.P."/>
            <person name="Bates H.J."/>
            <person name="Wilson F."/>
            <person name="Jackson A.C."/>
            <person name="Ott S."/>
            <person name="Harrison R.J."/>
            <person name="Clarkson J.P."/>
        </authorList>
    </citation>
    <scope>NUCLEOTIDE SEQUENCE [LARGE SCALE GENOMIC DNA]</scope>
    <source>
        <strain evidence="2 3">Fo_A28</strain>
    </source>
</reference>
<accession>A0A420MRK0</accession>
<protein>
    <submittedName>
        <fullName evidence="2">Uncharacterized protein</fullName>
    </submittedName>
</protein>
<feature type="signal peptide" evidence="1">
    <location>
        <begin position="1"/>
        <end position="17"/>
    </location>
</feature>
<dbReference type="EMBL" id="MRCY01001480">
    <property type="protein sequence ID" value="RKK70588.1"/>
    <property type="molecule type" value="Genomic_DNA"/>
</dbReference>
<evidence type="ECO:0000313" key="2">
    <source>
        <dbReference type="EMBL" id="RKK70588.1"/>
    </source>
</evidence>
<gene>
    <name evidence="2" type="ORF">BFJ68_g18384</name>
</gene>
<feature type="chain" id="PRO_5019515870" evidence="1">
    <location>
        <begin position="18"/>
        <end position="46"/>
    </location>
</feature>
<keyword evidence="1" id="KW-0732">Signal</keyword>
<comment type="caution">
    <text evidence="2">The sequence shown here is derived from an EMBL/GenBank/DDBJ whole genome shotgun (WGS) entry which is preliminary data.</text>
</comment>
<name>A0A420MRK0_FUSOX</name>
<dbReference type="AlphaFoldDB" id="A0A420MRK0"/>
<sequence length="46" mass="4763">MLASSLLIFTSAALALASPVEYHGRSSSCEYGKPVPVLPVNGGRKS</sequence>
<proteinExistence type="predicted"/>